<dbReference type="Proteomes" id="UP001189624">
    <property type="component" value="Chromosome 9"/>
</dbReference>
<evidence type="ECO:0000256" key="1">
    <source>
        <dbReference type="SAM" id="MobiDB-lite"/>
    </source>
</evidence>
<keyword evidence="3" id="KW-1185">Reference proteome</keyword>
<name>A0AA86VMM1_9FABA</name>
<reference evidence="2" key="1">
    <citation type="submission" date="2023-10" db="EMBL/GenBank/DDBJ databases">
        <authorList>
            <person name="Domelevo Entfellner J.-B."/>
        </authorList>
    </citation>
    <scope>NUCLEOTIDE SEQUENCE</scope>
</reference>
<evidence type="ECO:0000313" key="2">
    <source>
        <dbReference type="EMBL" id="CAJ1973897.1"/>
    </source>
</evidence>
<organism evidence="2 3">
    <name type="scientific">Sphenostylis stenocarpa</name>
    <dbReference type="NCBI Taxonomy" id="92480"/>
    <lineage>
        <taxon>Eukaryota</taxon>
        <taxon>Viridiplantae</taxon>
        <taxon>Streptophyta</taxon>
        <taxon>Embryophyta</taxon>
        <taxon>Tracheophyta</taxon>
        <taxon>Spermatophyta</taxon>
        <taxon>Magnoliopsida</taxon>
        <taxon>eudicotyledons</taxon>
        <taxon>Gunneridae</taxon>
        <taxon>Pentapetalae</taxon>
        <taxon>rosids</taxon>
        <taxon>fabids</taxon>
        <taxon>Fabales</taxon>
        <taxon>Fabaceae</taxon>
        <taxon>Papilionoideae</taxon>
        <taxon>50 kb inversion clade</taxon>
        <taxon>NPAAA clade</taxon>
        <taxon>indigoferoid/millettioid clade</taxon>
        <taxon>Phaseoleae</taxon>
        <taxon>Sphenostylis</taxon>
    </lineage>
</organism>
<dbReference type="EMBL" id="OY731406">
    <property type="protein sequence ID" value="CAJ1973897.1"/>
    <property type="molecule type" value="Genomic_DNA"/>
</dbReference>
<feature type="region of interest" description="Disordered" evidence="1">
    <location>
        <begin position="104"/>
        <end position="123"/>
    </location>
</feature>
<protein>
    <submittedName>
        <fullName evidence="2">Uncharacterized protein</fullName>
    </submittedName>
</protein>
<proteinExistence type="predicted"/>
<accession>A0AA86VMM1</accession>
<dbReference type="AlphaFoldDB" id="A0AA86VMM1"/>
<sequence length="146" mass="16364">MKLICCYVHVAVSILDGADSLFTFTKTNGKTCLTYVPPNSTLFDRVTEFVVLVGGFDEDTSGVESRWKLPCTLMQTVFEQTINNFSVDNVVTHSAKHILNHSPDSVAQRGDETQAPNGVKDIGRQHAIRWKAEEERKQWSGTNYVQ</sequence>
<evidence type="ECO:0000313" key="3">
    <source>
        <dbReference type="Proteomes" id="UP001189624"/>
    </source>
</evidence>
<dbReference type="Gramene" id="rna-AYBTSS11_LOCUS25964">
    <property type="protein sequence ID" value="CAJ1973897.1"/>
    <property type="gene ID" value="gene-AYBTSS11_LOCUS25964"/>
</dbReference>
<gene>
    <name evidence="2" type="ORF">AYBTSS11_LOCUS25964</name>
</gene>